<name>A0A2J7ZQF0_9CHLO</name>
<dbReference type="Pfam" id="PF00795">
    <property type="entry name" value="CN_hydrolase"/>
    <property type="match status" value="1"/>
</dbReference>
<evidence type="ECO:0000256" key="4">
    <source>
        <dbReference type="PROSITE-ProRule" id="PRU10139"/>
    </source>
</evidence>
<dbReference type="InterPro" id="IPR036526">
    <property type="entry name" value="C-N_Hydrolase_sf"/>
</dbReference>
<dbReference type="AlphaFoldDB" id="A0A2J7ZQF0"/>
<dbReference type="PROSITE" id="PS50263">
    <property type="entry name" value="CN_HYDROLASE"/>
    <property type="match status" value="1"/>
</dbReference>
<dbReference type="InterPro" id="IPR044149">
    <property type="entry name" value="Nitrilases_CHs"/>
</dbReference>
<feature type="active site" description="Proton acceptor" evidence="4">
    <location>
        <position position="103"/>
    </location>
</feature>
<evidence type="ECO:0000259" key="7">
    <source>
        <dbReference type="PROSITE" id="PS50263"/>
    </source>
</evidence>
<evidence type="ECO:0000313" key="9">
    <source>
        <dbReference type="Proteomes" id="UP000236333"/>
    </source>
</evidence>
<keyword evidence="9" id="KW-1185">Reference proteome</keyword>
<dbReference type="SUPFAM" id="SSF56317">
    <property type="entry name" value="Carbon-nitrogen hydrolase"/>
    <property type="match status" value="1"/>
</dbReference>
<dbReference type="OrthoDB" id="1925350at2759"/>
<dbReference type="InterPro" id="IPR003010">
    <property type="entry name" value="C-N_Hydrolase"/>
</dbReference>
<feature type="chain" id="PRO_5014382890" description="cyanoalanine nitrilase" evidence="6">
    <location>
        <begin position="22"/>
        <end position="476"/>
    </location>
</feature>
<sequence length="476" mass="51424">MAKAIILLALFAIAALGGVGAGRTGNRAGRAGRTLLQSRPPSPASPAPPQPAAVPAGISDVPFLIGTAQYEEVYWDMPKSIAKACEFIRTAGKNGVKLLLFPEGAIAGYPWFNWWASTFEIAANEKVNEIFMMNSPQIRGDGGDLRPIMECAKEARVNVALPINERDNHGSEAAVFNTLVFIDLNGNIVGRHRKTTPSYTERMWWTFGDGSDLIVVDMPEVGRVCGLLCWENYMPLARYTLVAQGCEFWMAPTQDIGAHWAAAAQFIARESRAYVIALGQMFRPLVAAQSAAAQVSAPGMTVSWAANMLRSYEQAQAGGVGEYMMDGGGLIANPEGVTIAGPVYSSCNYCLKDNYTYSIEWARAGCPFPGRGPENFGQPGCHVFNVPGVPEREIILAVAVSRAEVYRKKLYQDAVGNYARTDIWSVTWHNAPKDTLFTDIPVTTDGLRGYDVGDAPFDPPGDADANGPITLADSEL</sequence>
<dbReference type="EMBL" id="PGGS01000647">
    <property type="protein sequence ID" value="PNH02482.1"/>
    <property type="molecule type" value="Genomic_DNA"/>
</dbReference>
<dbReference type="InterPro" id="IPR000132">
    <property type="entry name" value="Nitrilase/CN_hydratase_CS"/>
</dbReference>
<dbReference type="PANTHER" id="PTHR46044">
    <property type="entry name" value="NITRILASE"/>
    <property type="match status" value="1"/>
</dbReference>
<dbReference type="EC" id="3.5.5.4" evidence="3"/>
<organism evidence="8 9">
    <name type="scientific">Tetrabaena socialis</name>
    <dbReference type="NCBI Taxonomy" id="47790"/>
    <lineage>
        <taxon>Eukaryota</taxon>
        <taxon>Viridiplantae</taxon>
        <taxon>Chlorophyta</taxon>
        <taxon>core chlorophytes</taxon>
        <taxon>Chlorophyceae</taxon>
        <taxon>CS clade</taxon>
        <taxon>Chlamydomonadales</taxon>
        <taxon>Tetrabaenaceae</taxon>
        <taxon>Tetrabaena</taxon>
    </lineage>
</organism>
<dbReference type="GO" id="GO:0047427">
    <property type="term" value="F:cyanoalanine nitrilase activity"/>
    <property type="evidence" value="ECO:0007669"/>
    <property type="project" value="UniProtKB-EC"/>
</dbReference>
<proteinExistence type="inferred from homology"/>
<accession>A0A2J7ZQF0</accession>
<evidence type="ECO:0000256" key="6">
    <source>
        <dbReference type="SAM" id="SignalP"/>
    </source>
</evidence>
<dbReference type="Gene3D" id="3.60.110.10">
    <property type="entry name" value="Carbon-nitrogen hydrolase"/>
    <property type="match status" value="1"/>
</dbReference>
<feature type="compositionally biased region" description="Pro residues" evidence="5">
    <location>
        <begin position="40"/>
        <end position="52"/>
    </location>
</feature>
<comment type="catalytic activity">
    <reaction evidence="1">
        <text>3-cyano-L-alanine + 2 H2O = L-aspartate + NH4(+)</text>
        <dbReference type="Rhea" id="RHEA:11188"/>
        <dbReference type="ChEBI" id="CHEBI:15377"/>
        <dbReference type="ChEBI" id="CHEBI:28938"/>
        <dbReference type="ChEBI" id="CHEBI:29991"/>
        <dbReference type="ChEBI" id="CHEBI:77860"/>
        <dbReference type="EC" id="3.5.5.4"/>
    </reaction>
</comment>
<dbReference type="PROSITE" id="PS00920">
    <property type="entry name" value="NITRIL_CHT_1"/>
    <property type="match status" value="1"/>
</dbReference>
<feature type="compositionally biased region" description="Low complexity" evidence="5">
    <location>
        <begin position="455"/>
        <end position="468"/>
    </location>
</feature>
<dbReference type="GO" id="GO:0016836">
    <property type="term" value="F:hydro-lyase activity"/>
    <property type="evidence" value="ECO:0007669"/>
    <property type="project" value="UniProtKB-ARBA"/>
</dbReference>
<evidence type="ECO:0000256" key="1">
    <source>
        <dbReference type="ARBA" id="ARBA00000322"/>
    </source>
</evidence>
<dbReference type="PANTHER" id="PTHR46044:SF1">
    <property type="entry name" value="CN HYDROLASE DOMAIN-CONTAINING PROTEIN"/>
    <property type="match status" value="1"/>
</dbReference>
<comment type="caution">
    <text evidence="8">The sequence shown here is derived from an EMBL/GenBank/DDBJ whole genome shotgun (WGS) entry which is preliminary data.</text>
</comment>
<feature type="signal peptide" evidence="6">
    <location>
        <begin position="1"/>
        <end position="21"/>
    </location>
</feature>
<protein>
    <recommendedName>
        <fullName evidence="3">cyanoalanine nitrilase</fullName>
        <ecNumber evidence="3">3.5.5.4</ecNumber>
    </recommendedName>
</protein>
<dbReference type="Proteomes" id="UP000236333">
    <property type="component" value="Unassembled WGS sequence"/>
</dbReference>
<reference evidence="8 9" key="1">
    <citation type="journal article" date="2017" name="Mol. Biol. Evol.">
        <title>The 4-celled Tetrabaena socialis nuclear genome reveals the essential components for genetic control of cell number at the origin of multicellularity in the volvocine lineage.</title>
        <authorList>
            <person name="Featherston J."/>
            <person name="Arakaki Y."/>
            <person name="Hanschen E.R."/>
            <person name="Ferris P.J."/>
            <person name="Michod R.E."/>
            <person name="Olson B.J.S.C."/>
            <person name="Nozaki H."/>
            <person name="Durand P.M."/>
        </authorList>
    </citation>
    <scope>NUCLEOTIDE SEQUENCE [LARGE SCALE GENOMIC DNA]</scope>
    <source>
        <strain evidence="8 9">NIES-571</strain>
    </source>
</reference>
<evidence type="ECO:0000256" key="3">
    <source>
        <dbReference type="ARBA" id="ARBA00039044"/>
    </source>
</evidence>
<evidence type="ECO:0000256" key="2">
    <source>
        <dbReference type="ARBA" id="ARBA00008129"/>
    </source>
</evidence>
<evidence type="ECO:0000256" key="5">
    <source>
        <dbReference type="SAM" id="MobiDB-lite"/>
    </source>
</evidence>
<feature type="region of interest" description="Disordered" evidence="5">
    <location>
        <begin position="455"/>
        <end position="476"/>
    </location>
</feature>
<comment type="similarity">
    <text evidence="2">Belongs to the carbon-nitrogen hydrolase superfamily. Nitrilase family.</text>
</comment>
<feature type="region of interest" description="Disordered" evidence="5">
    <location>
        <begin position="33"/>
        <end position="52"/>
    </location>
</feature>
<keyword evidence="6" id="KW-0732">Signal</keyword>
<gene>
    <name evidence="8" type="ORF">TSOC_011534</name>
</gene>
<evidence type="ECO:0000313" key="8">
    <source>
        <dbReference type="EMBL" id="PNH02482.1"/>
    </source>
</evidence>
<feature type="domain" description="CN hydrolase" evidence="7">
    <location>
        <begin position="63"/>
        <end position="356"/>
    </location>
</feature>